<gene>
    <name evidence="1" type="ORF">AVEN_202110_1</name>
</gene>
<name>A0A4Y2UD27_ARAVE</name>
<sequence>MKERKITTPQEFDLKKLLNDWAAEKKWKKSQMSRSHQPRAGENAAQVCYFKRRKGCFFLWMLFSRCAVCEIRSLGRQNSLQFQSVSLLILDRFSVLLLRFYYSAAVMDEPPLRVNNSSFLSEGNKLIPFKLQWEYRKVYATNA</sequence>
<comment type="caution">
    <text evidence="1">The sequence shown here is derived from an EMBL/GenBank/DDBJ whole genome shotgun (WGS) entry which is preliminary data.</text>
</comment>
<accession>A0A4Y2UD27</accession>
<evidence type="ECO:0000313" key="2">
    <source>
        <dbReference type="Proteomes" id="UP000499080"/>
    </source>
</evidence>
<reference evidence="1 2" key="1">
    <citation type="journal article" date="2019" name="Sci. Rep.">
        <title>Orb-weaving spider Araneus ventricosus genome elucidates the spidroin gene catalogue.</title>
        <authorList>
            <person name="Kono N."/>
            <person name="Nakamura H."/>
            <person name="Ohtoshi R."/>
            <person name="Moran D.A.P."/>
            <person name="Shinohara A."/>
            <person name="Yoshida Y."/>
            <person name="Fujiwara M."/>
            <person name="Mori M."/>
            <person name="Tomita M."/>
            <person name="Arakawa K."/>
        </authorList>
    </citation>
    <scope>NUCLEOTIDE SEQUENCE [LARGE SCALE GENOMIC DNA]</scope>
</reference>
<evidence type="ECO:0000313" key="1">
    <source>
        <dbReference type="EMBL" id="GBO10945.1"/>
    </source>
</evidence>
<organism evidence="1 2">
    <name type="scientific">Araneus ventricosus</name>
    <name type="common">Orbweaver spider</name>
    <name type="synonym">Epeira ventricosa</name>
    <dbReference type="NCBI Taxonomy" id="182803"/>
    <lineage>
        <taxon>Eukaryota</taxon>
        <taxon>Metazoa</taxon>
        <taxon>Ecdysozoa</taxon>
        <taxon>Arthropoda</taxon>
        <taxon>Chelicerata</taxon>
        <taxon>Arachnida</taxon>
        <taxon>Araneae</taxon>
        <taxon>Araneomorphae</taxon>
        <taxon>Entelegynae</taxon>
        <taxon>Araneoidea</taxon>
        <taxon>Araneidae</taxon>
        <taxon>Araneus</taxon>
    </lineage>
</organism>
<keyword evidence="2" id="KW-1185">Reference proteome</keyword>
<protein>
    <submittedName>
        <fullName evidence="1">Uncharacterized protein</fullName>
    </submittedName>
</protein>
<dbReference type="AlphaFoldDB" id="A0A4Y2UD27"/>
<proteinExistence type="predicted"/>
<dbReference type="Proteomes" id="UP000499080">
    <property type="component" value="Unassembled WGS sequence"/>
</dbReference>
<dbReference type="EMBL" id="BGPR01035912">
    <property type="protein sequence ID" value="GBO10945.1"/>
    <property type="molecule type" value="Genomic_DNA"/>
</dbReference>